<protein>
    <submittedName>
        <fullName evidence="1">Uncharacterized protein</fullName>
    </submittedName>
</protein>
<dbReference type="EMBL" id="CAMPGE010010010">
    <property type="protein sequence ID" value="CAI2368866.1"/>
    <property type="molecule type" value="Genomic_DNA"/>
</dbReference>
<accession>A0AAD1UJ99</accession>
<organism evidence="1 2">
    <name type="scientific">Euplotes crassus</name>
    <dbReference type="NCBI Taxonomy" id="5936"/>
    <lineage>
        <taxon>Eukaryota</taxon>
        <taxon>Sar</taxon>
        <taxon>Alveolata</taxon>
        <taxon>Ciliophora</taxon>
        <taxon>Intramacronucleata</taxon>
        <taxon>Spirotrichea</taxon>
        <taxon>Hypotrichia</taxon>
        <taxon>Euplotida</taxon>
        <taxon>Euplotidae</taxon>
        <taxon>Moneuplotes</taxon>
    </lineage>
</organism>
<gene>
    <name evidence="1" type="ORF">ECRASSUSDP1_LOCUS10162</name>
</gene>
<evidence type="ECO:0000313" key="1">
    <source>
        <dbReference type="EMBL" id="CAI2368866.1"/>
    </source>
</evidence>
<sequence>MESSSQMNAQENSHIVDQEKSILKEQIITEEELVRCFYFNYFSEELTLKIFGTDQECENYYFGLGVNINRQSDKIFIKKIKFLRQIKMKRLYLKDIKSRNRYSVNSFFSSFPKLAAKFEIQSSNEATLNISPYLEGITRNGLRVLNLICIENFKLSHPQIKRVMTSCKHVEEVKFRFCQLSVPVIIDFSKLLKDTNIKILDLLGSKGFSSNDLESNYHSFYTVFKTLAASIATSADLKKTLMKISLDFCDLETLEARTILDHNGLENTEVSCLELYAGF</sequence>
<keyword evidence="2" id="KW-1185">Reference proteome</keyword>
<dbReference type="AlphaFoldDB" id="A0AAD1UJ99"/>
<name>A0AAD1UJ99_EUPCR</name>
<reference evidence="1" key="1">
    <citation type="submission" date="2023-07" db="EMBL/GenBank/DDBJ databases">
        <authorList>
            <consortium name="AG Swart"/>
            <person name="Singh M."/>
            <person name="Singh A."/>
            <person name="Seah K."/>
            <person name="Emmerich C."/>
        </authorList>
    </citation>
    <scope>NUCLEOTIDE SEQUENCE</scope>
    <source>
        <strain evidence="1">DP1</strain>
    </source>
</reference>
<evidence type="ECO:0000313" key="2">
    <source>
        <dbReference type="Proteomes" id="UP001295684"/>
    </source>
</evidence>
<dbReference type="Proteomes" id="UP001295684">
    <property type="component" value="Unassembled WGS sequence"/>
</dbReference>
<proteinExistence type="predicted"/>
<comment type="caution">
    <text evidence="1">The sequence shown here is derived from an EMBL/GenBank/DDBJ whole genome shotgun (WGS) entry which is preliminary data.</text>
</comment>